<dbReference type="FunCoup" id="A0A0D2VRJ0">
    <property type="interactions" value="81"/>
</dbReference>
<dbReference type="CDD" id="cd11911">
    <property type="entry name" value="SH3_CIP4-like"/>
    <property type="match status" value="1"/>
</dbReference>
<evidence type="ECO:0000313" key="17">
    <source>
        <dbReference type="EMBL" id="KJE93492.1"/>
    </source>
</evidence>
<evidence type="ECO:0000256" key="11">
    <source>
        <dbReference type="PROSITE-ProRule" id="PRU01077"/>
    </source>
</evidence>
<dbReference type="Pfam" id="PF25610">
    <property type="entry name" value="HR1_TOCA"/>
    <property type="match status" value="1"/>
</dbReference>
<evidence type="ECO:0000256" key="8">
    <source>
        <dbReference type="ARBA" id="ARBA00023054"/>
    </source>
</evidence>
<dbReference type="InterPro" id="IPR011072">
    <property type="entry name" value="HR1_rho-bd"/>
</dbReference>
<evidence type="ECO:0000256" key="13">
    <source>
        <dbReference type="SAM" id="MobiDB-lite"/>
    </source>
</evidence>
<evidence type="ECO:0000259" key="14">
    <source>
        <dbReference type="PROSITE" id="PS50002"/>
    </source>
</evidence>
<dbReference type="Gene3D" id="2.30.30.40">
    <property type="entry name" value="SH3 Domains"/>
    <property type="match status" value="1"/>
</dbReference>
<dbReference type="SUPFAM" id="SSF46585">
    <property type="entry name" value="HR1 repeat"/>
    <property type="match status" value="1"/>
</dbReference>
<dbReference type="OrthoDB" id="8783038at2759"/>
<gene>
    <name evidence="17" type="ORF">CAOG_004278</name>
</gene>
<evidence type="ECO:0000256" key="7">
    <source>
        <dbReference type="ARBA" id="ARBA00022583"/>
    </source>
</evidence>
<evidence type="ECO:0000256" key="10">
    <source>
        <dbReference type="PROSITE-ProRule" id="PRU00192"/>
    </source>
</evidence>
<feature type="domain" description="REM-1" evidence="16">
    <location>
        <begin position="331"/>
        <end position="411"/>
    </location>
</feature>
<keyword evidence="7" id="KW-0254">Endocytosis</keyword>
<keyword evidence="4 10" id="KW-0728">SH3 domain</keyword>
<dbReference type="GO" id="GO:0005886">
    <property type="term" value="C:plasma membrane"/>
    <property type="evidence" value="ECO:0007669"/>
    <property type="project" value="UniProtKB-SubCell"/>
</dbReference>
<evidence type="ECO:0000256" key="2">
    <source>
        <dbReference type="ARBA" id="ARBA00004496"/>
    </source>
</evidence>
<dbReference type="PhylomeDB" id="A0A0D2VRJ0"/>
<name>A0A0D2VRJ0_CAPO3</name>
<evidence type="ECO:0000256" key="4">
    <source>
        <dbReference type="ARBA" id="ARBA00022443"/>
    </source>
</evidence>
<keyword evidence="5" id="KW-1003">Cell membrane</keyword>
<evidence type="ECO:0000256" key="3">
    <source>
        <dbReference type="ARBA" id="ARBA00009426"/>
    </source>
</evidence>
<dbReference type="STRING" id="595528.A0A0D2VRJ0"/>
<dbReference type="Pfam" id="PF00611">
    <property type="entry name" value="FCH"/>
    <property type="match status" value="1"/>
</dbReference>
<dbReference type="PROSITE" id="PS51860">
    <property type="entry name" value="REM_1"/>
    <property type="match status" value="1"/>
</dbReference>
<dbReference type="GO" id="GO:0006897">
    <property type="term" value="P:endocytosis"/>
    <property type="evidence" value="ECO:0007669"/>
    <property type="project" value="UniProtKB-KW"/>
</dbReference>
<dbReference type="PANTHER" id="PTHR15735:SF12">
    <property type="entry name" value="CDC42-INTERACTING PROTEIN 4, ISOFORM B"/>
    <property type="match status" value="1"/>
</dbReference>
<dbReference type="Gene3D" id="6.10.140.470">
    <property type="match status" value="1"/>
</dbReference>
<keyword evidence="6" id="KW-0963">Cytoplasm</keyword>
<dbReference type="Proteomes" id="UP000008743">
    <property type="component" value="Unassembled WGS sequence"/>
</dbReference>
<dbReference type="InterPro" id="IPR036274">
    <property type="entry name" value="HR1_rpt_sf"/>
</dbReference>
<dbReference type="CDD" id="cd11619">
    <property type="entry name" value="HR1_CIP4-like"/>
    <property type="match status" value="1"/>
</dbReference>
<dbReference type="SMART" id="SM00055">
    <property type="entry name" value="FCH"/>
    <property type="match status" value="1"/>
</dbReference>
<sequence>MTWGDELWDQNDAIANHTQEGVEFLNTYAKFLKERARIESEFGGSIRKLVKQFVSDTIPTKKKGEADEQSTGMRAWATLLSETEDIAKQHEVIGETLSNSLVEPAKNLAKDVSAERKKHLAESARLQANMKKQLDDLDKVKKNYEKCCKEAEAAKIAYEKAGKDMNMTKAQEDKFKVTWQQKQKLAEDAQAEYLIMVEKTNQVRKTYYYTDMPSVFTAMQRMEEDRTAKMATMFAQYADVERSTMSIVTTCLNNMTTEAGKVQPSRDTQLFIEDHKSGFQIPADVQYAEYGAKAVAPPPSAAIARVGTTKKKTGGLFGKKKKDDGSDDFSDLPPEKRKKRIGQKITELETEIGKEQKKKDSLDNMIKLYTEKPQLADEKAMAEARQQLAETAKTMDSLGKELYKFQCYLAAFENMAGGAPATPSRGGISRMESASSSQQDEDEDFPTQSCRALYDFAASGEGELSLTANETLTLLENDGSGWARVARGDDEGYVPESYIEII</sequence>
<dbReference type="Gene3D" id="1.20.1270.60">
    <property type="entry name" value="Arfaptin homology (AH) domain/BAR domain"/>
    <property type="match status" value="1"/>
</dbReference>
<dbReference type="InterPro" id="IPR001060">
    <property type="entry name" value="FCH_dom"/>
</dbReference>
<dbReference type="FunFam" id="1.20.1270.60:FF:000060">
    <property type="entry name" value="Actin polymerization protein Bzz1"/>
    <property type="match status" value="1"/>
</dbReference>
<keyword evidence="9" id="KW-0472">Membrane</keyword>
<proteinExistence type="inferred from homology"/>
<dbReference type="SUPFAM" id="SSF103657">
    <property type="entry name" value="BAR/IMD domain-like"/>
    <property type="match status" value="1"/>
</dbReference>
<dbReference type="Pfam" id="PF00018">
    <property type="entry name" value="SH3_1"/>
    <property type="match status" value="1"/>
</dbReference>
<dbReference type="PANTHER" id="PTHR15735">
    <property type="entry name" value="FCH AND DOUBLE SH3 DOMAINS PROTEIN"/>
    <property type="match status" value="1"/>
</dbReference>
<dbReference type="GO" id="GO:0005737">
    <property type="term" value="C:cytoplasm"/>
    <property type="evidence" value="ECO:0007669"/>
    <property type="project" value="UniProtKB-SubCell"/>
</dbReference>
<organism evidence="17 18">
    <name type="scientific">Capsaspora owczarzaki (strain ATCC 30864)</name>
    <dbReference type="NCBI Taxonomy" id="595528"/>
    <lineage>
        <taxon>Eukaryota</taxon>
        <taxon>Filasterea</taxon>
        <taxon>Capsaspora</taxon>
    </lineage>
</organism>
<dbReference type="InterPro" id="IPR027267">
    <property type="entry name" value="AH/BAR_dom_sf"/>
</dbReference>
<dbReference type="InParanoid" id="A0A0D2VRJ0"/>
<evidence type="ECO:0000259" key="16">
    <source>
        <dbReference type="PROSITE" id="PS51860"/>
    </source>
</evidence>
<feature type="region of interest" description="Disordered" evidence="13">
    <location>
        <begin position="419"/>
        <end position="446"/>
    </location>
</feature>
<dbReference type="GO" id="GO:0007165">
    <property type="term" value="P:signal transduction"/>
    <property type="evidence" value="ECO:0007669"/>
    <property type="project" value="InterPro"/>
</dbReference>
<feature type="domain" description="F-BAR" evidence="15">
    <location>
        <begin position="1"/>
        <end position="267"/>
    </location>
</feature>
<dbReference type="eggNOG" id="KOG3565">
    <property type="taxonomic scope" value="Eukaryota"/>
</dbReference>
<dbReference type="InterPro" id="IPR036028">
    <property type="entry name" value="SH3-like_dom_sf"/>
</dbReference>
<dbReference type="EMBL" id="KE346365">
    <property type="protein sequence ID" value="KJE93492.1"/>
    <property type="molecule type" value="Genomic_DNA"/>
</dbReference>
<feature type="coiled-coil region" evidence="12">
    <location>
        <begin position="123"/>
        <end position="154"/>
    </location>
</feature>
<dbReference type="RefSeq" id="XP_004348103.1">
    <property type="nucleotide sequence ID" value="XM_004348053.2"/>
</dbReference>
<dbReference type="PROSITE" id="PS50002">
    <property type="entry name" value="SH3"/>
    <property type="match status" value="1"/>
</dbReference>
<comment type="subcellular location">
    <subcellularLocation>
        <location evidence="1">Cell membrane</location>
    </subcellularLocation>
    <subcellularLocation>
        <location evidence="2">Cytoplasm</location>
    </subcellularLocation>
</comment>
<reference evidence="18" key="1">
    <citation type="submission" date="2011-02" db="EMBL/GenBank/DDBJ databases">
        <title>The Genome Sequence of Capsaspora owczarzaki ATCC 30864.</title>
        <authorList>
            <person name="Russ C."/>
            <person name="Cuomo C."/>
            <person name="Burger G."/>
            <person name="Gray M.W."/>
            <person name="Holland P.W.H."/>
            <person name="King N."/>
            <person name="Lang F.B.F."/>
            <person name="Roger A.J."/>
            <person name="Ruiz-Trillo I."/>
            <person name="Young S.K."/>
            <person name="Zeng Q."/>
            <person name="Gargeya S."/>
            <person name="Alvarado L."/>
            <person name="Berlin A."/>
            <person name="Chapman S.B."/>
            <person name="Chen Z."/>
            <person name="Freedman E."/>
            <person name="Gellesch M."/>
            <person name="Goldberg J."/>
            <person name="Griggs A."/>
            <person name="Gujja S."/>
            <person name="Heilman E."/>
            <person name="Heiman D."/>
            <person name="Howarth C."/>
            <person name="Mehta T."/>
            <person name="Neiman D."/>
            <person name="Pearson M."/>
            <person name="Roberts A."/>
            <person name="Saif S."/>
            <person name="Shea T."/>
            <person name="Shenoy N."/>
            <person name="Sisk P."/>
            <person name="Stolte C."/>
            <person name="Sykes S."/>
            <person name="White J."/>
            <person name="Yandava C."/>
            <person name="Haas B."/>
            <person name="Nusbaum C."/>
            <person name="Birren B."/>
        </authorList>
    </citation>
    <scope>NUCLEOTIDE SEQUENCE</scope>
    <source>
        <strain evidence="18">ATCC 30864</strain>
    </source>
</reference>
<evidence type="ECO:0000256" key="5">
    <source>
        <dbReference type="ARBA" id="ARBA00022475"/>
    </source>
</evidence>
<dbReference type="PROSITE" id="PS51741">
    <property type="entry name" value="F_BAR"/>
    <property type="match status" value="1"/>
</dbReference>
<dbReference type="AlphaFoldDB" id="A0A0D2VRJ0"/>
<evidence type="ECO:0000256" key="9">
    <source>
        <dbReference type="ARBA" id="ARBA00023136"/>
    </source>
</evidence>
<keyword evidence="18" id="KW-1185">Reference proteome</keyword>
<evidence type="ECO:0000256" key="1">
    <source>
        <dbReference type="ARBA" id="ARBA00004236"/>
    </source>
</evidence>
<protein>
    <submittedName>
        <fullName evidence="17">Uncharacterized protein</fullName>
    </submittedName>
</protein>
<dbReference type="SUPFAM" id="SSF50044">
    <property type="entry name" value="SH3-domain"/>
    <property type="match status" value="1"/>
</dbReference>
<dbReference type="InterPro" id="IPR031160">
    <property type="entry name" value="F_BAR_dom"/>
</dbReference>
<feature type="domain" description="SH3" evidence="14">
    <location>
        <begin position="445"/>
        <end position="502"/>
    </location>
</feature>
<dbReference type="InterPro" id="IPR057870">
    <property type="entry name" value="HR1_TOCA"/>
</dbReference>
<evidence type="ECO:0000313" key="18">
    <source>
        <dbReference type="Proteomes" id="UP000008743"/>
    </source>
</evidence>
<evidence type="ECO:0000259" key="15">
    <source>
        <dbReference type="PROSITE" id="PS51741"/>
    </source>
</evidence>
<evidence type="ECO:0000256" key="12">
    <source>
        <dbReference type="SAM" id="Coils"/>
    </source>
</evidence>
<dbReference type="SMART" id="SM00326">
    <property type="entry name" value="SH3"/>
    <property type="match status" value="1"/>
</dbReference>
<keyword evidence="8 11" id="KW-0175">Coiled coil</keyword>
<comment type="similarity">
    <text evidence="3">Belongs to the FNBP1 family.</text>
</comment>
<feature type="region of interest" description="Disordered" evidence="13">
    <location>
        <begin position="312"/>
        <end position="340"/>
    </location>
</feature>
<accession>A0A0D2VRJ0</accession>
<evidence type="ECO:0000256" key="6">
    <source>
        <dbReference type="ARBA" id="ARBA00022490"/>
    </source>
</evidence>
<dbReference type="OMA" id="YADGWWE"/>
<dbReference type="InterPro" id="IPR001452">
    <property type="entry name" value="SH3_domain"/>
</dbReference>